<organism evidence="2 3">
    <name type="scientific">Cohnella thailandensis</name>
    <dbReference type="NCBI Taxonomy" id="557557"/>
    <lineage>
        <taxon>Bacteria</taxon>
        <taxon>Bacillati</taxon>
        <taxon>Bacillota</taxon>
        <taxon>Bacilli</taxon>
        <taxon>Bacillales</taxon>
        <taxon>Paenibacillaceae</taxon>
        <taxon>Cohnella</taxon>
    </lineage>
</organism>
<keyword evidence="1" id="KW-0472">Membrane</keyword>
<evidence type="ECO:0000313" key="2">
    <source>
        <dbReference type="EMBL" id="MBB6635206.1"/>
    </source>
</evidence>
<keyword evidence="1" id="KW-0812">Transmembrane</keyword>
<dbReference type="EMBL" id="JACJVQ010000011">
    <property type="protein sequence ID" value="MBB6635206.1"/>
    <property type="molecule type" value="Genomic_DNA"/>
</dbReference>
<reference evidence="2 3" key="1">
    <citation type="submission" date="2020-08" db="EMBL/GenBank/DDBJ databases">
        <title>Cohnella phylogeny.</title>
        <authorList>
            <person name="Dunlap C."/>
        </authorList>
    </citation>
    <scope>NUCLEOTIDE SEQUENCE [LARGE SCALE GENOMIC DNA]</scope>
    <source>
        <strain evidence="2 3">DSM 25241</strain>
    </source>
</reference>
<sequence length="92" mass="10818">MRLMKFPLAIRTRRQLLLSGYLFLAMWAALEWISDQHDHTIRSPFVFIPYMASFTACMVLSAALYLHRPGKWLCQEKLASLLLLTPLVWNFF</sequence>
<name>A0A841SX45_9BACL</name>
<feature type="transmembrane region" description="Helical" evidence="1">
    <location>
        <begin position="47"/>
        <end position="67"/>
    </location>
</feature>
<accession>A0A841SX45</accession>
<evidence type="ECO:0000256" key="1">
    <source>
        <dbReference type="SAM" id="Phobius"/>
    </source>
</evidence>
<comment type="caution">
    <text evidence="2">The sequence shown here is derived from an EMBL/GenBank/DDBJ whole genome shotgun (WGS) entry which is preliminary data.</text>
</comment>
<gene>
    <name evidence="2" type="ORF">H7B67_13880</name>
</gene>
<dbReference type="Proteomes" id="UP000535838">
    <property type="component" value="Unassembled WGS sequence"/>
</dbReference>
<keyword evidence="1" id="KW-1133">Transmembrane helix</keyword>
<keyword evidence="3" id="KW-1185">Reference proteome</keyword>
<evidence type="ECO:0000313" key="3">
    <source>
        <dbReference type="Proteomes" id="UP000535838"/>
    </source>
</evidence>
<proteinExistence type="predicted"/>
<dbReference type="RefSeq" id="WP_185120442.1">
    <property type="nucleotide sequence ID" value="NZ_JACJVQ010000011.1"/>
</dbReference>
<protein>
    <submittedName>
        <fullName evidence="2">Uncharacterized protein</fullName>
    </submittedName>
</protein>
<dbReference type="AlphaFoldDB" id="A0A841SX45"/>